<sequence>VCGGRTPGLTCDNNSGDFCPSTWRDKVLAEHTCWFDVQCKFP</sequence>
<comment type="caution">
    <text evidence="1">The sequence shown here is derived from an EMBL/GenBank/DDBJ whole genome shotgun (WGS) entry which is preliminary data.</text>
</comment>
<name>A0A080ZE20_PHYNI</name>
<dbReference type="EMBL" id="ANJA01003244">
    <property type="protein sequence ID" value="ETO64881.1"/>
    <property type="molecule type" value="Genomic_DNA"/>
</dbReference>
<evidence type="ECO:0000313" key="2">
    <source>
        <dbReference type="Proteomes" id="UP000028582"/>
    </source>
</evidence>
<protein>
    <submittedName>
        <fullName evidence="1">Uncharacterized protein</fullName>
    </submittedName>
</protein>
<gene>
    <name evidence="1" type="ORF">F444_17700</name>
</gene>
<dbReference type="Proteomes" id="UP000028582">
    <property type="component" value="Unassembled WGS sequence"/>
</dbReference>
<evidence type="ECO:0000313" key="1">
    <source>
        <dbReference type="EMBL" id="ETO64881.1"/>
    </source>
</evidence>
<accession>A0A080ZE20</accession>
<dbReference type="AlphaFoldDB" id="A0A080ZE20"/>
<feature type="non-terminal residue" evidence="1">
    <location>
        <position position="1"/>
    </location>
</feature>
<reference evidence="1 2" key="1">
    <citation type="submission" date="2013-11" db="EMBL/GenBank/DDBJ databases">
        <title>The Genome Sequence of Phytophthora parasitica P1976.</title>
        <authorList>
            <consortium name="The Broad Institute Genomics Platform"/>
            <person name="Russ C."/>
            <person name="Tyler B."/>
            <person name="Panabieres F."/>
            <person name="Shan W."/>
            <person name="Tripathy S."/>
            <person name="Grunwald N."/>
            <person name="Machado M."/>
            <person name="Johnson C.S."/>
            <person name="Walker B."/>
            <person name="Young S."/>
            <person name="Zeng Q."/>
            <person name="Gargeya S."/>
            <person name="Fitzgerald M."/>
            <person name="Haas B."/>
            <person name="Abouelleil A."/>
            <person name="Allen A.W."/>
            <person name="Alvarado L."/>
            <person name="Arachchi H.M."/>
            <person name="Berlin A.M."/>
            <person name="Chapman S.B."/>
            <person name="Gainer-Dewar J."/>
            <person name="Goldberg J."/>
            <person name="Griggs A."/>
            <person name="Gujja S."/>
            <person name="Hansen M."/>
            <person name="Howarth C."/>
            <person name="Imamovic A."/>
            <person name="Ireland A."/>
            <person name="Larimer J."/>
            <person name="McCowan C."/>
            <person name="Murphy C."/>
            <person name="Pearson M."/>
            <person name="Poon T.W."/>
            <person name="Priest M."/>
            <person name="Roberts A."/>
            <person name="Saif S."/>
            <person name="Shea T."/>
            <person name="Sisk P."/>
            <person name="Sykes S."/>
            <person name="Wortman J."/>
            <person name="Nusbaum C."/>
            <person name="Birren B."/>
        </authorList>
    </citation>
    <scope>NUCLEOTIDE SEQUENCE [LARGE SCALE GENOMIC DNA]</scope>
    <source>
        <strain evidence="1 2">P1976</strain>
    </source>
</reference>
<organism evidence="1 2">
    <name type="scientific">Phytophthora nicotianae P1976</name>
    <dbReference type="NCBI Taxonomy" id="1317066"/>
    <lineage>
        <taxon>Eukaryota</taxon>
        <taxon>Sar</taxon>
        <taxon>Stramenopiles</taxon>
        <taxon>Oomycota</taxon>
        <taxon>Peronosporomycetes</taxon>
        <taxon>Peronosporales</taxon>
        <taxon>Peronosporaceae</taxon>
        <taxon>Phytophthora</taxon>
    </lineage>
</organism>
<proteinExistence type="predicted"/>